<dbReference type="Gene3D" id="1.10.10.60">
    <property type="entry name" value="Homeodomain-like"/>
    <property type="match status" value="1"/>
</dbReference>
<keyword evidence="1" id="KW-0805">Transcription regulation</keyword>
<dbReference type="InterPro" id="IPR009057">
    <property type="entry name" value="Homeodomain-like_sf"/>
</dbReference>
<gene>
    <name evidence="6" type="ORF">SAMN05444352_12498</name>
</gene>
<dbReference type="GO" id="GO:0003700">
    <property type="term" value="F:DNA-binding transcription factor activity"/>
    <property type="evidence" value="ECO:0007669"/>
    <property type="project" value="TreeGrafter"/>
</dbReference>
<evidence type="ECO:0000256" key="3">
    <source>
        <dbReference type="ARBA" id="ARBA00023163"/>
    </source>
</evidence>
<evidence type="ECO:0000259" key="5">
    <source>
        <dbReference type="PROSITE" id="PS50977"/>
    </source>
</evidence>
<name>A0A239K0Z8_9PSED</name>
<keyword evidence="2 4" id="KW-0238">DNA-binding</keyword>
<dbReference type="OrthoDB" id="7028830at2"/>
<evidence type="ECO:0000256" key="4">
    <source>
        <dbReference type="PROSITE-ProRule" id="PRU00335"/>
    </source>
</evidence>
<dbReference type="InterPro" id="IPR001647">
    <property type="entry name" value="HTH_TetR"/>
</dbReference>
<accession>A0A239K0Z8</accession>
<dbReference type="EMBL" id="FZOL01000024">
    <property type="protein sequence ID" value="SNT11711.1"/>
    <property type="molecule type" value="Genomic_DNA"/>
</dbReference>
<reference evidence="7" key="1">
    <citation type="submission" date="2017-06" db="EMBL/GenBank/DDBJ databases">
        <authorList>
            <person name="Varghese N."/>
            <person name="Submissions S."/>
        </authorList>
    </citation>
    <scope>NUCLEOTIDE SEQUENCE [LARGE SCALE GENOMIC DNA]</scope>
    <source>
        <strain evidence="7">DSM 22348</strain>
    </source>
</reference>
<protein>
    <submittedName>
        <fullName evidence="6">Transcriptional regulator, TetR family</fullName>
    </submittedName>
</protein>
<feature type="DNA-binding region" description="H-T-H motif" evidence="4">
    <location>
        <begin position="40"/>
        <end position="59"/>
    </location>
</feature>
<dbReference type="PANTHER" id="PTHR30055">
    <property type="entry name" value="HTH-TYPE TRANSCRIPTIONAL REGULATOR RUTR"/>
    <property type="match status" value="1"/>
</dbReference>
<dbReference type="InterPro" id="IPR050109">
    <property type="entry name" value="HTH-type_TetR-like_transc_reg"/>
</dbReference>
<organism evidence="6 7">
    <name type="scientific">Pseudomonas japonica</name>
    <dbReference type="NCBI Taxonomy" id="256466"/>
    <lineage>
        <taxon>Bacteria</taxon>
        <taxon>Pseudomonadati</taxon>
        <taxon>Pseudomonadota</taxon>
        <taxon>Gammaproteobacteria</taxon>
        <taxon>Pseudomonadales</taxon>
        <taxon>Pseudomonadaceae</taxon>
        <taxon>Pseudomonas</taxon>
    </lineage>
</organism>
<evidence type="ECO:0000313" key="7">
    <source>
        <dbReference type="Proteomes" id="UP000198407"/>
    </source>
</evidence>
<evidence type="ECO:0000313" key="6">
    <source>
        <dbReference type="EMBL" id="SNT11711.1"/>
    </source>
</evidence>
<dbReference type="Proteomes" id="UP000198407">
    <property type="component" value="Unassembled WGS sequence"/>
</dbReference>
<evidence type="ECO:0000256" key="2">
    <source>
        <dbReference type="ARBA" id="ARBA00023125"/>
    </source>
</evidence>
<keyword evidence="3" id="KW-0804">Transcription</keyword>
<dbReference type="PROSITE" id="PS50977">
    <property type="entry name" value="HTH_TETR_2"/>
    <property type="match status" value="1"/>
</dbReference>
<keyword evidence="7" id="KW-1185">Reference proteome</keyword>
<feature type="domain" description="HTH tetR-type" evidence="5">
    <location>
        <begin position="17"/>
        <end position="77"/>
    </location>
</feature>
<dbReference type="STRING" id="1215104.GCA_000730585_00952"/>
<dbReference type="Gene3D" id="1.10.357.10">
    <property type="entry name" value="Tetracycline Repressor, domain 2"/>
    <property type="match status" value="1"/>
</dbReference>
<dbReference type="SUPFAM" id="SSF46689">
    <property type="entry name" value="Homeodomain-like"/>
    <property type="match status" value="1"/>
</dbReference>
<proteinExistence type="predicted"/>
<sequence length="201" mass="22323">MNTATRLAALPLPAAAGSRFERNRPRALELFAERGFAQVSLRELARHLELTAGSIYNHCASKEELLLEFIEEHYMALLGLFGRRPRQASPAATLDDIARELLALYASQPAYFHLALRDAVFLGAEQRQQVTQLRQRLGQKLDALLLAAGFANPGRHGVPALELFEHLPLWLASLDISESQRHAALLRALTAPLHPRQEIGP</sequence>
<dbReference type="GO" id="GO:0000976">
    <property type="term" value="F:transcription cis-regulatory region binding"/>
    <property type="evidence" value="ECO:0007669"/>
    <property type="project" value="TreeGrafter"/>
</dbReference>
<dbReference type="RefSeq" id="WP_042128724.1">
    <property type="nucleotide sequence ID" value="NZ_FZOL01000024.1"/>
</dbReference>
<evidence type="ECO:0000256" key="1">
    <source>
        <dbReference type="ARBA" id="ARBA00023015"/>
    </source>
</evidence>
<dbReference type="AlphaFoldDB" id="A0A239K0Z8"/>
<dbReference type="PANTHER" id="PTHR30055:SF234">
    <property type="entry name" value="HTH-TYPE TRANSCRIPTIONAL REGULATOR BETI"/>
    <property type="match status" value="1"/>
</dbReference>
<dbReference type="Pfam" id="PF00440">
    <property type="entry name" value="TetR_N"/>
    <property type="match status" value="1"/>
</dbReference>